<dbReference type="Proteomes" id="UP000035352">
    <property type="component" value="Chromosome"/>
</dbReference>
<sequence length="64" mass="7078">MAKVEPPQLDRPQVSPAFVPLALTAPVAEGEIRIELQRTGTTVNIVWPAAAARECAAWLRDWLR</sequence>
<evidence type="ECO:0000313" key="2">
    <source>
        <dbReference type="Proteomes" id="UP000035352"/>
    </source>
</evidence>
<keyword evidence="2" id="KW-1185">Reference proteome</keyword>
<evidence type="ECO:0008006" key="3">
    <source>
        <dbReference type="Google" id="ProtNLM"/>
    </source>
</evidence>
<proteinExistence type="predicted"/>
<name>A0A0G3BP92_9BURK</name>
<evidence type="ECO:0000313" key="1">
    <source>
        <dbReference type="EMBL" id="AKJ29201.1"/>
    </source>
</evidence>
<organism evidence="1 2">
    <name type="scientific">Caldimonas brevitalea</name>
    <dbReference type="NCBI Taxonomy" id="413882"/>
    <lineage>
        <taxon>Bacteria</taxon>
        <taxon>Pseudomonadati</taxon>
        <taxon>Pseudomonadota</taxon>
        <taxon>Betaproteobacteria</taxon>
        <taxon>Burkholderiales</taxon>
        <taxon>Sphaerotilaceae</taxon>
        <taxon>Caldimonas</taxon>
    </lineage>
</organism>
<accession>A0A0G3BP92</accession>
<reference evidence="1 2" key="1">
    <citation type="submission" date="2015-05" db="EMBL/GenBank/DDBJ databases">
        <authorList>
            <person name="Tang B."/>
            <person name="Yu Y."/>
        </authorList>
    </citation>
    <scope>NUCLEOTIDE SEQUENCE [LARGE SCALE GENOMIC DNA]</scope>
    <source>
        <strain evidence="1 2">DSM 7029</strain>
    </source>
</reference>
<dbReference type="EMBL" id="CP011371">
    <property type="protein sequence ID" value="AKJ29201.1"/>
    <property type="molecule type" value="Genomic_DNA"/>
</dbReference>
<dbReference type="STRING" id="413882.AAW51_2510"/>
<dbReference type="AlphaFoldDB" id="A0A0G3BP92"/>
<dbReference type="KEGG" id="pbh:AAW51_2510"/>
<gene>
    <name evidence="1" type="ORF">AAW51_2510</name>
</gene>
<protein>
    <recommendedName>
        <fullName evidence="3">Transposase</fullName>
    </recommendedName>
</protein>